<keyword evidence="3" id="KW-1185">Reference proteome</keyword>
<name>A0A1H3VLP7_9RHOB</name>
<dbReference type="EMBL" id="FNQM01000001">
    <property type="protein sequence ID" value="SDZ75679.1"/>
    <property type="molecule type" value="Genomic_DNA"/>
</dbReference>
<dbReference type="RefSeq" id="WP_342741581.1">
    <property type="nucleotide sequence ID" value="NZ_FNQM01000001.1"/>
</dbReference>
<sequence length="233" mass="25309">MEMTLRDALALLTPYDLAAVAFLLLTAGVLGWRIEHPGPRRPSVAVLMETYRREWMRQFIRREQKIFDATILAGLREGAAFFASTTLIAVGGALALIGNPAPLEEAAEGLAGAGAPLLLWRMKLALVVLFLAHAFLRFVWSTRVFAYSAVAMASVPLDPEDPCALPRADMAAALNIRAAHNFNRGLRSLYFALAALGWLVGPWGLAAATVAVGWLVWSREFLSAPHAALKDCK</sequence>
<feature type="transmembrane region" description="Helical" evidence="1">
    <location>
        <begin position="118"/>
        <end position="140"/>
    </location>
</feature>
<feature type="transmembrane region" description="Helical" evidence="1">
    <location>
        <begin position="189"/>
        <end position="217"/>
    </location>
</feature>
<evidence type="ECO:0000313" key="2">
    <source>
        <dbReference type="EMBL" id="SDZ75679.1"/>
    </source>
</evidence>
<dbReference type="Pfam" id="PF04654">
    <property type="entry name" value="DUF599"/>
    <property type="match status" value="1"/>
</dbReference>
<dbReference type="STRING" id="89524.SAMN05444370_101191"/>
<evidence type="ECO:0000313" key="3">
    <source>
        <dbReference type="Proteomes" id="UP000198703"/>
    </source>
</evidence>
<reference evidence="2 3" key="1">
    <citation type="submission" date="2016-10" db="EMBL/GenBank/DDBJ databases">
        <authorList>
            <person name="de Groot N.N."/>
        </authorList>
    </citation>
    <scope>NUCLEOTIDE SEQUENCE [LARGE SCALE GENOMIC DNA]</scope>
    <source>
        <strain evidence="2 3">DSM 15345</strain>
    </source>
</reference>
<dbReference type="InterPro" id="IPR006747">
    <property type="entry name" value="DUF599"/>
</dbReference>
<keyword evidence="1" id="KW-0472">Membrane</keyword>
<evidence type="ECO:0000256" key="1">
    <source>
        <dbReference type="SAM" id="Phobius"/>
    </source>
</evidence>
<organism evidence="2 3">
    <name type="scientific">Rubrimonas cliftonensis</name>
    <dbReference type="NCBI Taxonomy" id="89524"/>
    <lineage>
        <taxon>Bacteria</taxon>
        <taxon>Pseudomonadati</taxon>
        <taxon>Pseudomonadota</taxon>
        <taxon>Alphaproteobacteria</taxon>
        <taxon>Rhodobacterales</taxon>
        <taxon>Paracoccaceae</taxon>
        <taxon>Rubrimonas</taxon>
    </lineage>
</organism>
<protein>
    <submittedName>
        <fullName evidence="2">Uncharacterized membrane protein</fullName>
    </submittedName>
</protein>
<gene>
    <name evidence="2" type="ORF">SAMN05444370_101191</name>
</gene>
<proteinExistence type="predicted"/>
<feature type="transmembrane region" description="Helical" evidence="1">
    <location>
        <begin position="12"/>
        <end position="32"/>
    </location>
</feature>
<dbReference type="Proteomes" id="UP000198703">
    <property type="component" value="Unassembled WGS sequence"/>
</dbReference>
<feature type="transmembrane region" description="Helical" evidence="1">
    <location>
        <begin position="79"/>
        <end position="98"/>
    </location>
</feature>
<keyword evidence="1" id="KW-0812">Transmembrane</keyword>
<dbReference type="AlphaFoldDB" id="A0A1H3VLP7"/>
<keyword evidence="1" id="KW-1133">Transmembrane helix</keyword>
<accession>A0A1H3VLP7</accession>